<keyword evidence="1" id="KW-0812">Transmembrane</keyword>
<keyword evidence="3" id="KW-1185">Reference proteome</keyword>
<comment type="caution">
    <text evidence="2">The sequence shown here is derived from an EMBL/GenBank/DDBJ whole genome shotgun (WGS) entry which is preliminary data.</text>
</comment>
<accession>A0A7V8V605</accession>
<evidence type="ECO:0008006" key="4">
    <source>
        <dbReference type="Google" id="ProtNLM"/>
    </source>
</evidence>
<name>A0A7V8V605_9BACT</name>
<dbReference type="RefSeq" id="WP_207396770.1">
    <property type="nucleotide sequence ID" value="NZ_JABRWO010000006.1"/>
</dbReference>
<proteinExistence type="predicted"/>
<dbReference type="GO" id="GO:0016989">
    <property type="term" value="F:sigma factor antagonist activity"/>
    <property type="evidence" value="ECO:0007669"/>
    <property type="project" value="TreeGrafter"/>
</dbReference>
<dbReference type="EMBL" id="JABRWO010000006">
    <property type="protein sequence ID" value="MBA2115344.1"/>
    <property type="molecule type" value="Genomic_DNA"/>
</dbReference>
<protein>
    <recommendedName>
        <fullName evidence="4">FecR protein</fullName>
    </recommendedName>
</protein>
<dbReference type="PANTHER" id="PTHR30273:SF2">
    <property type="entry name" value="PROTEIN FECR"/>
    <property type="match status" value="1"/>
</dbReference>
<keyword evidence="1" id="KW-0472">Membrane</keyword>
<dbReference type="AlphaFoldDB" id="A0A7V8V605"/>
<gene>
    <name evidence="2" type="ORF">HOV93_25180</name>
</gene>
<dbReference type="Proteomes" id="UP000551616">
    <property type="component" value="Unassembled WGS sequence"/>
</dbReference>
<keyword evidence="1" id="KW-1133">Transmembrane helix</keyword>
<evidence type="ECO:0000313" key="3">
    <source>
        <dbReference type="Proteomes" id="UP000551616"/>
    </source>
</evidence>
<evidence type="ECO:0000313" key="2">
    <source>
        <dbReference type="EMBL" id="MBA2115344.1"/>
    </source>
</evidence>
<feature type="transmembrane region" description="Helical" evidence="1">
    <location>
        <begin position="90"/>
        <end position="113"/>
    </location>
</feature>
<dbReference type="InterPro" id="IPR012373">
    <property type="entry name" value="Ferrdict_sens_TM"/>
</dbReference>
<sequence length="526" mass="57082">MSESEHQRVSSLFEASLAGTLTPQQKADLESALAESEALRIAYLQAMSVHLDLDQLSRSDDDILETVQASASASRSILASGNGKGWRNRLFLAGLAASILALLSIGSILFVTASQDPLAVAPQRNHEDHSPVIVEVANASLFGQGGDPSPGQKVTIGKKYVLTQGYLSLQFQSGARAVIQAPSVFTAKGTESLLVRSGKCSVYAPPGAEGFELLSPSAEIIDLGTRFVVNIAETGETHLAVIEGEATMSTLEPGTRPIMHLRSGDTAQVDPGLPPRRLEDPLYSHSYMDRLPDRVIRYEATMSDSYADELVSLTVQRNGVTSTIERDALIPARVVHFESGKNVATFCTRMGDSLPEGEDRLKLLHGDFSLVTGIINPIAHSTHEVPMRVEFDEPIVNAPGPDIVIFDLQLLVYDPNGDKLILRSGDERTNKRTLTVEQFDIGLNSPFALDLFPHCTYRSQEVTRSVDDLKNNQFMHGRQVNIDARALAVSIDLSDLGYDEGESLRKLEFLEATGGIDPVLIVGLRP</sequence>
<evidence type="ECO:0000256" key="1">
    <source>
        <dbReference type="SAM" id="Phobius"/>
    </source>
</evidence>
<organism evidence="2 3">
    <name type="scientific">Bremerella alba</name>
    <dbReference type="NCBI Taxonomy" id="980252"/>
    <lineage>
        <taxon>Bacteria</taxon>
        <taxon>Pseudomonadati</taxon>
        <taxon>Planctomycetota</taxon>
        <taxon>Planctomycetia</taxon>
        <taxon>Pirellulales</taxon>
        <taxon>Pirellulaceae</taxon>
        <taxon>Bremerella</taxon>
    </lineage>
</organism>
<reference evidence="2 3" key="1">
    <citation type="submission" date="2020-05" db="EMBL/GenBank/DDBJ databases">
        <title>Bremerella alba sp. nov., a novel planctomycete isolated from the surface of the macroalga Fucus spiralis.</title>
        <authorList>
            <person name="Godinho O."/>
            <person name="Botelho R."/>
            <person name="Albuquerque L."/>
            <person name="Wiegand S."/>
            <person name="Da Costa M.S."/>
            <person name="Lobo-Da-Cunha A."/>
            <person name="Jogler C."/>
            <person name="Lage O.M."/>
        </authorList>
    </citation>
    <scope>NUCLEOTIDE SEQUENCE [LARGE SCALE GENOMIC DNA]</scope>
    <source>
        <strain evidence="2 3">FF15</strain>
    </source>
</reference>
<dbReference type="PANTHER" id="PTHR30273">
    <property type="entry name" value="PERIPLASMIC SIGNAL SENSOR AND SIGMA FACTOR ACTIVATOR FECR-RELATED"/>
    <property type="match status" value="1"/>
</dbReference>